<dbReference type="PROSITE" id="PS00154">
    <property type="entry name" value="ATPASE_E1_E2"/>
    <property type="match status" value="1"/>
</dbReference>
<dbReference type="SFLD" id="SFLDF00027">
    <property type="entry name" value="p-type_atpase"/>
    <property type="match status" value="1"/>
</dbReference>
<feature type="binding site" evidence="20">
    <location>
        <position position="671"/>
    </location>
    <ligand>
        <name>ATP</name>
        <dbReference type="ChEBI" id="CHEBI:30616"/>
    </ligand>
</feature>
<dbReference type="InterPro" id="IPR023214">
    <property type="entry name" value="HAD_sf"/>
</dbReference>
<dbReference type="GeneTree" id="ENSGT00940000160463"/>
<dbReference type="EC" id="7.6.2.1" evidence="22"/>
<dbReference type="Proteomes" id="UP000001645">
    <property type="component" value="Chromosome 30"/>
</dbReference>
<dbReference type="Ensembl" id="ENSMGAT00000035231.1">
    <property type="protein sequence ID" value="ENSMGAP00000020836.1"/>
    <property type="gene ID" value="ENSMGAG00000002340.3"/>
</dbReference>
<keyword evidence="6 21" id="KW-0479">Metal-binding</keyword>
<evidence type="ECO:0000256" key="5">
    <source>
        <dbReference type="ARBA" id="ARBA00022692"/>
    </source>
</evidence>
<dbReference type="FunFam" id="3.40.50.1000:FF:000014">
    <property type="entry name" value="Phospholipid-transporting ATPase"/>
    <property type="match status" value="1"/>
</dbReference>
<comment type="similarity">
    <text evidence="3 22">Belongs to the cation transport ATPase (P-type) (TC 3.A.3) family. Type IV subfamily.</text>
</comment>
<evidence type="ECO:0000256" key="20">
    <source>
        <dbReference type="PIRSR" id="PIRSR606539-2"/>
    </source>
</evidence>
<feature type="binding site" evidence="20">
    <location>
        <position position="556"/>
    </location>
    <ligand>
        <name>ATP</name>
        <dbReference type="ChEBI" id="CHEBI:30616"/>
    </ligand>
</feature>
<evidence type="ECO:0000256" key="16">
    <source>
        <dbReference type="ARBA" id="ARBA00034036"/>
    </source>
</evidence>
<accession>A0A803XMU0</accession>
<keyword evidence="14 22" id="KW-0472">Membrane</keyword>
<dbReference type="GO" id="GO:0140326">
    <property type="term" value="F:ATPase-coupled intramembrane lipid transporter activity"/>
    <property type="evidence" value="ECO:0007669"/>
    <property type="project" value="UniProtKB-EC"/>
</dbReference>
<dbReference type="GO" id="GO:0005524">
    <property type="term" value="F:ATP binding"/>
    <property type="evidence" value="ECO:0007669"/>
    <property type="project" value="UniProtKB-UniRule"/>
</dbReference>
<evidence type="ECO:0000313" key="25">
    <source>
        <dbReference type="Proteomes" id="UP000001645"/>
    </source>
</evidence>
<dbReference type="FunFam" id="3.40.1110.10:FF:000096">
    <property type="entry name" value="Phospholipid-transporting ATPase"/>
    <property type="match status" value="1"/>
</dbReference>
<evidence type="ECO:0000256" key="15">
    <source>
        <dbReference type="ARBA" id="ARBA00023329"/>
    </source>
</evidence>
<evidence type="ECO:0000256" key="8">
    <source>
        <dbReference type="ARBA" id="ARBA00022824"/>
    </source>
</evidence>
<dbReference type="InterPro" id="IPR032631">
    <property type="entry name" value="P-type_ATPase_N"/>
</dbReference>
<dbReference type="Pfam" id="PF16209">
    <property type="entry name" value="PhoLip_ATPase_N"/>
    <property type="match status" value="1"/>
</dbReference>
<dbReference type="Pfam" id="PF13246">
    <property type="entry name" value="Cation_ATPase"/>
    <property type="match status" value="1"/>
</dbReference>
<dbReference type="SUPFAM" id="SSF81660">
    <property type="entry name" value="Metal cation-transporting ATPase, ATP-binding domain N"/>
    <property type="match status" value="1"/>
</dbReference>
<keyword evidence="9 20" id="KW-0067">ATP-binding</keyword>
<organism evidence="24 25">
    <name type="scientific">Meleagris gallopavo</name>
    <name type="common">Wild turkey</name>
    <dbReference type="NCBI Taxonomy" id="9103"/>
    <lineage>
        <taxon>Eukaryota</taxon>
        <taxon>Metazoa</taxon>
        <taxon>Chordata</taxon>
        <taxon>Craniata</taxon>
        <taxon>Vertebrata</taxon>
        <taxon>Euteleostomi</taxon>
        <taxon>Archelosauria</taxon>
        <taxon>Archosauria</taxon>
        <taxon>Dinosauria</taxon>
        <taxon>Saurischia</taxon>
        <taxon>Theropoda</taxon>
        <taxon>Coelurosauria</taxon>
        <taxon>Aves</taxon>
        <taxon>Neognathae</taxon>
        <taxon>Galloanserae</taxon>
        <taxon>Galliformes</taxon>
        <taxon>Phasianidae</taxon>
        <taxon>Meleagridinae</taxon>
        <taxon>Meleagris</taxon>
    </lineage>
</organism>
<dbReference type="SUPFAM" id="SSF81653">
    <property type="entry name" value="Calcium ATPase, transduction domain A"/>
    <property type="match status" value="1"/>
</dbReference>
<feature type="binding site" evidence="20">
    <location>
        <position position="492"/>
    </location>
    <ligand>
        <name>ATP</name>
        <dbReference type="ChEBI" id="CHEBI:30616"/>
    </ligand>
</feature>
<keyword evidence="15" id="KW-0968">Cytoplasmic vesicle</keyword>
<evidence type="ECO:0000256" key="9">
    <source>
        <dbReference type="ARBA" id="ARBA00022840"/>
    </source>
</evidence>
<dbReference type="InterPro" id="IPR018303">
    <property type="entry name" value="ATPase_P-typ_P_site"/>
</dbReference>
<gene>
    <name evidence="24" type="primary">ATP8B3</name>
</gene>
<feature type="binding site" evidence="20">
    <location>
        <position position="589"/>
    </location>
    <ligand>
        <name>ATP</name>
        <dbReference type="ChEBI" id="CHEBI:30616"/>
    </ligand>
</feature>
<reference evidence="24 25" key="1">
    <citation type="journal article" date="2010" name="PLoS Biol.">
        <title>Multi-platform next-generation sequencing of the domestic turkey (Meleagris gallopavo): genome assembly and analysis.</title>
        <authorList>
            <person name="Dalloul R.A."/>
            <person name="Long J.A."/>
            <person name="Zimin A.V."/>
            <person name="Aslam L."/>
            <person name="Beal K."/>
            <person name="Blomberg L.A."/>
            <person name="Bouffard P."/>
            <person name="Burt D.W."/>
            <person name="Crasta O."/>
            <person name="Crooijmans R.P."/>
            <person name="Cooper K."/>
            <person name="Coulombe R.A."/>
            <person name="De S."/>
            <person name="Delany M.E."/>
            <person name="Dodgson J.B."/>
            <person name="Dong J.J."/>
            <person name="Evans C."/>
            <person name="Frederickson K.M."/>
            <person name="Flicek P."/>
            <person name="Florea L."/>
            <person name="Folkerts O."/>
            <person name="Groenen M.A."/>
            <person name="Harkins T.T."/>
            <person name="Herrero J."/>
            <person name="Hoffmann S."/>
            <person name="Megens H.J."/>
            <person name="Jiang A."/>
            <person name="de Jong P."/>
            <person name="Kaiser P."/>
            <person name="Kim H."/>
            <person name="Kim K.W."/>
            <person name="Kim S."/>
            <person name="Langenberger D."/>
            <person name="Lee M.K."/>
            <person name="Lee T."/>
            <person name="Mane S."/>
            <person name="Marcais G."/>
            <person name="Marz M."/>
            <person name="McElroy A.P."/>
            <person name="Modise T."/>
            <person name="Nefedov M."/>
            <person name="Notredame C."/>
            <person name="Paton I.R."/>
            <person name="Payne W.S."/>
            <person name="Pertea G."/>
            <person name="Prickett D."/>
            <person name="Puiu D."/>
            <person name="Qioa D."/>
            <person name="Raineri E."/>
            <person name="Ruffier M."/>
            <person name="Salzberg S.L."/>
            <person name="Schatz M.C."/>
            <person name="Scheuring C."/>
            <person name="Schmidt C.J."/>
            <person name="Schroeder S."/>
            <person name="Searle S.M."/>
            <person name="Smith E.J."/>
            <person name="Smith J."/>
            <person name="Sonstegard T.S."/>
            <person name="Stadler P.F."/>
            <person name="Tafer H."/>
            <person name="Tu Z.J."/>
            <person name="Van Tassell C.P."/>
            <person name="Vilella A.J."/>
            <person name="Williams K.P."/>
            <person name="Yorke J.A."/>
            <person name="Zhang L."/>
            <person name="Zhang H.B."/>
            <person name="Zhang X."/>
            <person name="Zhang Y."/>
            <person name="Reed K.M."/>
        </authorList>
    </citation>
    <scope>NUCLEOTIDE SEQUENCE [LARGE SCALE GENOMIC DNA]</scope>
</reference>
<dbReference type="FunFam" id="3.40.50.1000:FF:000001">
    <property type="entry name" value="Phospholipid-transporting ATPase IC"/>
    <property type="match status" value="1"/>
</dbReference>
<evidence type="ECO:0000256" key="6">
    <source>
        <dbReference type="ARBA" id="ARBA00022723"/>
    </source>
</evidence>
<feature type="binding site" evidence="20">
    <location>
        <position position="669"/>
    </location>
    <ligand>
        <name>ATP</name>
        <dbReference type="ChEBI" id="CHEBI:30616"/>
    </ligand>
</feature>
<evidence type="ECO:0000256" key="13">
    <source>
        <dbReference type="ARBA" id="ARBA00023055"/>
    </source>
</evidence>
<feature type="active site" description="4-aspartylphosphate intermediate" evidence="19">
    <location>
        <position position="403"/>
    </location>
</feature>
<keyword evidence="8" id="KW-0256">Endoplasmic reticulum</keyword>
<dbReference type="InterPro" id="IPR023299">
    <property type="entry name" value="ATPase_P-typ_cyto_dom_N"/>
</dbReference>
<reference evidence="24" key="3">
    <citation type="submission" date="2025-09" db="UniProtKB">
        <authorList>
            <consortium name="Ensembl"/>
        </authorList>
    </citation>
    <scope>IDENTIFICATION</scope>
</reference>
<evidence type="ECO:0000256" key="2">
    <source>
        <dbReference type="ARBA" id="ARBA00004477"/>
    </source>
</evidence>
<dbReference type="InterPro" id="IPR023298">
    <property type="entry name" value="ATPase_P-typ_TM_dom_sf"/>
</dbReference>
<dbReference type="PANTHER" id="PTHR24092">
    <property type="entry name" value="PROBABLE PHOSPHOLIPID-TRANSPORTING ATPASE"/>
    <property type="match status" value="1"/>
</dbReference>
<dbReference type="InterPro" id="IPR044492">
    <property type="entry name" value="P_typ_ATPase_HD_dom"/>
</dbReference>
<dbReference type="AlphaFoldDB" id="A0A803XMU0"/>
<evidence type="ECO:0000256" key="1">
    <source>
        <dbReference type="ARBA" id="ARBA00001946"/>
    </source>
</evidence>
<comment type="caution">
    <text evidence="22">Lacks conserved residue(s) required for the propagation of feature annotation.</text>
</comment>
<dbReference type="SUPFAM" id="SSF56784">
    <property type="entry name" value="HAD-like"/>
    <property type="match status" value="1"/>
</dbReference>
<dbReference type="InterPro" id="IPR006539">
    <property type="entry name" value="P-type_ATPase_IV"/>
</dbReference>
<keyword evidence="25" id="KW-1185">Reference proteome</keyword>
<dbReference type="Gene3D" id="3.40.50.1000">
    <property type="entry name" value="HAD superfamily/HAD-like"/>
    <property type="match status" value="1"/>
</dbReference>
<feature type="transmembrane region" description="Helical" evidence="22">
    <location>
        <begin position="288"/>
        <end position="311"/>
    </location>
</feature>
<feature type="binding site" evidence="21">
    <location>
        <position position="796"/>
    </location>
    <ligand>
        <name>Mg(2+)</name>
        <dbReference type="ChEBI" id="CHEBI:18420"/>
    </ligand>
</feature>
<evidence type="ECO:0000256" key="21">
    <source>
        <dbReference type="PIRSR" id="PIRSR606539-3"/>
    </source>
</evidence>
<dbReference type="SFLD" id="SFLDG00002">
    <property type="entry name" value="C1.7:_P-type_atpase_like"/>
    <property type="match status" value="1"/>
</dbReference>
<keyword evidence="13" id="KW-0445">Lipid transport</keyword>
<comment type="subcellular location">
    <subcellularLocation>
        <location evidence="18">Cytoplasmic vesicle</location>
        <location evidence="18">Secretory vesicle</location>
        <location evidence="18">Acrosome membrane</location>
        <topology evidence="18">Multi-pass membrane protein</topology>
    </subcellularLocation>
    <subcellularLocation>
        <location evidence="2">Endoplasmic reticulum membrane</location>
        <topology evidence="2">Multi-pass membrane protein</topology>
    </subcellularLocation>
    <subcellularLocation>
        <location evidence="22">Membrane</location>
        <topology evidence="22">Multi-pass membrane protein</topology>
    </subcellularLocation>
</comment>
<dbReference type="InterPro" id="IPR008250">
    <property type="entry name" value="ATPase_P-typ_transduc_dom_A_sf"/>
</dbReference>
<comment type="cofactor">
    <cofactor evidence="1 21">
        <name>Mg(2+)</name>
        <dbReference type="ChEBI" id="CHEBI:18420"/>
    </cofactor>
</comment>
<dbReference type="InterPro" id="IPR036412">
    <property type="entry name" value="HAD-like_sf"/>
</dbReference>
<feature type="transmembrane region" description="Helical" evidence="22">
    <location>
        <begin position="334"/>
        <end position="357"/>
    </location>
</feature>
<feature type="binding site" evidence="20">
    <location>
        <position position="776"/>
    </location>
    <ligand>
        <name>ATP</name>
        <dbReference type="ChEBI" id="CHEBI:30616"/>
    </ligand>
</feature>
<evidence type="ECO:0000313" key="24">
    <source>
        <dbReference type="Ensembl" id="ENSMGAP00000020836.1"/>
    </source>
</evidence>
<feature type="binding site" evidence="20">
    <location>
        <position position="800"/>
    </location>
    <ligand>
        <name>ATP</name>
        <dbReference type="ChEBI" id="CHEBI:30616"/>
    </ligand>
</feature>
<evidence type="ECO:0000256" key="14">
    <source>
        <dbReference type="ARBA" id="ARBA00023136"/>
    </source>
</evidence>
<dbReference type="GO" id="GO:0005789">
    <property type="term" value="C:endoplasmic reticulum membrane"/>
    <property type="evidence" value="ECO:0007669"/>
    <property type="project" value="UniProtKB-SubCell"/>
</dbReference>
<proteinExistence type="inferred from homology"/>
<feature type="domain" description="P-type ATPase N-terminal" evidence="23">
    <location>
        <begin position="16"/>
        <end position="92"/>
    </location>
</feature>
<dbReference type="GO" id="GO:0005886">
    <property type="term" value="C:plasma membrane"/>
    <property type="evidence" value="ECO:0007669"/>
    <property type="project" value="TreeGrafter"/>
</dbReference>
<evidence type="ECO:0000256" key="10">
    <source>
        <dbReference type="ARBA" id="ARBA00022842"/>
    </source>
</evidence>
<dbReference type="SFLD" id="SFLDS00003">
    <property type="entry name" value="Haloacid_Dehalogenase"/>
    <property type="match status" value="1"/>
</dbReference>
<keyword evidence="12 22" id="KW-1133">Transmembrane helix</keyword>
<keyword evidence="11 22" id="KW-1278">Translocase</keyword>
<feature type="binding site" evidence="20">
    <location>
        <position position="405"/>
    </location>
    <ligand>
        <name>ATP</name>
        <dbReference type="ChEBI" id="CHEBI:30616"/>
    </ligand>
</feature>
<evidence type="ECO:0000256" key="22">
    <source>
        <dbReference type="RuleBase" id="RU362033"/>
    </source>
</evidence>
<keyword evidence="5 22" id="KW-0812">Transmembrane</keyword>
<evidence type="ECO:0000256" key="11">
    <source>
        <dbReference type="ARBA" id="ARBA00022967"/>
    </source>
</evidence>
<evidence type="ECO:0000256" key="7">
    <source>
        <dbReference type="ARBA" id="ARBA00022741"/>
    </source>
</evidence>
<feature type="binding site" evidence="21">
    <location>
        <position position="800"/>
    </location>
    <ligand>
        <name>Mg(2+)</name>
        <dbReference type="ChEBI" id="CHEBI:18420"/>
    </ligand>
</feature>
<sequence length="836" mass="95388">GTGDPAPSPPAFTWEVQANNRAHHEQLRKKSAFCLSKKKYAGNAIKTAKYNALTFLPLNLYEQFHRMANIYFVFVILLQTFPEISTLPWYTLLFPLSCLLTIRALRDLMDDIGRHQSDRNINSRPCEILSGESFRWQKWRDVCVGDIVRLHKDSLVPADMLLLCSSEPSSLCYVETSDIDGETNLKFRQALLVTHQELTSEESLAAFDGKVTCEEPNSRMHSFTGVLQWRGETHALDGERILLRGCKLRNTDTCYGLVIYAGFDSKIMRNCGKIKRKKTKLDRMMDRLVVIIFLVLLATSLCLAIASGFWAKMFQEKHSYLAALYKHTTPAKQAFFSFWGFTILLSVIIPMSMYITFEFIYLVNSFFINWDLEMYYAVKDIPAKARSTSLNDQLGQVEYIFSDKTGTLTQNIMSFKKCCVNGTIYGKFWWWQVGRDCSWKMLDSNNVGLREAVQQNNDPVLREFLRLLALCHTVMVEERGDQLVYQAASPDEEALVLAARSLGYVFLSRTQDTITISEMGVKRTYQVLAMLDFNSDRKRMSVLVRDPQGTIRLYTKGADTVILERLRGRGPNQDFTERALDHFAEETLRTLCLASKELSEAEYDEWSRRHRMANILLQGRACELDRLYEEMEQDLELLGVTAIEDKLQEGVPETIQLLKLGNIKVWVLTGDKQETAMNVGYACKLLTDDMEILEEKETPSLSTSPGVRFQPCVLSPKDTILQTGEVLQKKGRLWQQLACHGTTDPQEQGSLVEKAFVDLATSCQAVICCRVTPKQKALIVQLVKKHKKATTLAIGDGANDVNMIKILGAPWLRCSWLLALGLWDWEKCPQRHWQLL</sequence>
<evidence type="ECO:0000256" key="19">
    <source>
        <dbReference type="PIRSR" id="PIRSR606539-1"/>
    </source>
</evidence>
<comment type="catalytic activity">
    <reaction evidence="16 22">
        <text>ATP + H2O + phospholipidSide 1 = ADP + phosphate + phospholipidSide 2.</text>
        <dbReference type="EC" id="7.6.2.1"/>
    </reaction>
</comment>
<feature type="binding site" evidence="20">
    <location>
        <position position="533"/>
    </location>
    <ligand>
        <name>ATP</name>
        <dbReference type="ChEBI" id="CHEBI:30616"/>
    </ligand>
</feature>
<evidence type="ECO:0000256" key="3">
    <source>
        <dbReference type="ARBA" id="ARBA00008109"/>
    </source>
</evidence>
<dbReference type="Bgee" id="ENSMGAG00000002340">
    <property type="expression patterns" value="Expressed in thymus"/>
</dbReference>
<keyword evidence="4" id="KW-0813">Transport</keyword>
<keyword evidence="7 20" id="KW-0547">Nucleotide-binding</keyword>
<dbReference type="GO" id="GO:0007030">
    <property type="term" value="P:Golgi organization"/>
    <property type="evidence" value="ECO:0007669"/>
    <property type="project" value="TreeGrafter"/>
</dbReference>
<feature type="binding site" evidence="20">
    <location>
        <position position="404"/>
    </location>
    <ligand>
        <name>ATP</name>
        <dbReference type="ChEBI" id="CHEBI:30616"/>
    </ligand>
</feature>
<dbReference type="GO" id="GO:0005802">
    <property type="term" value="C:trans-Golgi network"/>
    <property type="evidence" value="ECO:0007669"/>
    <property type="project" value="TreeGrafter"/>
</dbReference>
<keyword evidence="10 21" id="KW-0460">Magnesium</keyword>
<evidence type="ECO:0000256" key="17">
    <source>
        <dbReference type="ARBA" id="ARBA00055228"/>
    </source>
</evidence>
<dbReference type="GO" id="GO:0045332">
    <property type="term" value="P:phospholipid translocation"/>
    <property type="evidence" value="ECO:0007669"/>
    <property type="project" value="TreeGrafter"/>
</dbReference>
<feature type="binding site" evidence="20">
    <location>
        <position position="770"/>
    </location>
    <ligand>
        <name>ATP</name>
        <dbReference type="ChEBI" id="CHEBI:30616"/>
    </ligand>
</feature>
<dbReference type="GO" id="GO:0000287">
    <property type="term" value="F:magnesium ion binding"/>
    <property type="evidence" value="ECO:0007669"/>
    <property type="project" value="UniProtKB-UniRule"/>
</dbReference>
<feature type="binding site" evidence="20">
    <location>
        <position position="799"/>
    </location>
    <ligand>
        <name>ATP</name>
        <dbReference type="ChEBI" id="CHEBI:30616"/>
    </ligand>
</feature>
<reference evidence="24" key="2">
    <citation type="submission" date="2025-08" db="UniProtKB">
        <authorList>
            <consortium name="Ensembl"/>
        </authorList>
    </citation>
    <scope>IDENTIFICATION</scope>
</reference>
<evidence type="ECO:0000259" key="23">
    <source>
        <dbReference type="Pfam" id="PF16209"/>
    </source>
</evidence>
<dbReference type="NCBIfam" id="TIGR01652">
    <property type="entry name" value="ATPase-Plipid"/>
    <property type="match status" value="1"/>
</dbReference>
<dbReference type="PANTHER" id="PTHR24092:SF78">
    <property type="entry name" value="PHOSPHOLIPID-TRANSPORTING ATPASE IK"/>
    <property type="match status" value="1"/>
</dbReference>
<dbReference type="SUPFAM" id="SSF81665">
    <property type="entry name" value="Calcium ATPase, transmembrane domain M"/>
    <property type="match status" value="1"/>
</dbReference>
<dbReference type="Gene3D" id="3.40.1110.10">
    <property type="entry name" value="Calcium-transporting ATPase, cytoplasmic domain N"/>
    <property type="match status" value="1"/>
</dbReference>
<feature type="binding site" evidence="20">
    <location>
        <position position="670"/>
    </location>
    <ligand>
        <name>ATP</name>
        <dbReference type="ChEBI" id="CHEBI:30616"/>
    </ligand>
</feature>
<dbReference type="GO" id="GO:0002080">
    <property type="term" value="C:acrosomal membrane"/>
    <property type="evidence" value="ECO:0007669"/>
    <property type="project" value="UniProtKB-SubCell"/>
</dbReference>
<feature type="binding site" evidence="20">
    <location>
        <position position="403"/>
    </location>
    <ligand>
        <name>ATP</name>
        <dbReference type="ChEBI" id="CHEBI:30616"/>
    </ligand>
</feature>
<feature type="binding site" evidence="21">
    <location>
        <position position="405"/>
    </location>
    <ligand>
        <name>Mg(2+)</name>
        <dbReference type="ChEBI" id="CHEBI:18420"/>
    </ligand>
</feature>
<evidence type="ECO:0000256" key="12">
    <source>
        <dbReference type="ARBA" id="ARBA00022989"/>
    </source>
</evidence>
<evidence type="ECO:0000256" key="4">
    <source>
        <dbReference type="ARBA" id="ARBA00022448"/>
    </source>
</evidence>
<evidence type="ECO:0000256" key="18">
    <source>
        <dbReference type="ARBA" id="ARBA00060440"/>
    </source>
</evidence>
<name>A0A803XMU0_MELGA</name>
<comment type="function">
    <text evidence="17">P4-ATPase flippase which catalyzes the hydrolysis of ATP coupled to the transport of aminophospholipids from the outer to the inner leaflet of various membranes and ensures the maintenance of asymmetric distribution of phospholipids. Phospholipid translocation also seems to be implicated in vesicle formation and in uptake of lipid signaling molecules. May be responsible for the maintenance of asymmetric distribution of phosphatidylserine (PS) in spermatozoa membranes. Involved in acrosome reactions and binding of spermatozoa to zona pellucida.</text>
</comment>
<dbReference type="Gene3D" id="2.70.150.10">
    <property type="entry name" value="Calcium-transporting ATPase, cytoplasmic transduction domain A"/>
    <property type="match status" value="1"/>
</dbReference>
<feature type="binding site" evidence="21">
    <location>
        <position position="403"/>
    </location>
    <ligand>
        <name>Mg(2+)</name>
        <dbReference type="ChEBI" id="CHEBI:18420"/>
    </ligand>
</feature>
<protein>
    <recommendedName>
        <fullName evidence="22">Phospholipid-transporting ATPase</fullName>
        <ecNumber evidence="22">7.6.2.1</ecNumber>
    </recommendedName>
</protein>